<evidence type="ECO:0000256" key="1">
    <source>
        <dbReference type="SAM" id="MobiDB-lite"/>
    </source>
</evidence>
<reference evidence="2 3" key="1">
    <citation type="journal article" date="2019" name="Int. J. Syst. Evol. Microbiol.">
        <title>The Global Catalogue of Microorganisms (GCM) 10K type strain sequencing project: providing services to taxonomists for standard genome sequencing and annotation.</title>
        <authorList>
            <consortium name="The Broad Institute Genomics Platform"/>
            <consortium name="The Broad Institute Genome Sequencing Center for Infectious Disease"/>
            <person name="Wu L."/>
            <person name="Ma J."/>
        </authorList>
    </citation>
    <scope>NUCLEOTIDE SEQUENCE [LARGE SCALE GENOMIC DNA]</scope>
    <source>
        <strain evidence="2 3">CGMCC 1.12562</strain>
    </source>
</reference>
<protein>
    <submittedName>
        <fullName evidence="2">Ribbon-helix-helix domain-containing protein</fullName>
    </submittedName>
</protein>
<accession>A0ABD5NBU2</accession>
<dbReference type="RefSeq" id="WP_232572250.1">
    <property type="nucleotide sequence ID" value="NZ_CP089466.1"/>
</dbReference>
<sequence length="181" mass="20423">MPHVGVSVNEATKEDWEEYVEETDYGSISELVRSSVRKEIARESDGDGVPREVEAELTEVAETQATLREQMADLLEGFEDVEAATATQYPSEIVELGHDIAGELEEVHADRFAEWESETQSELWDVAQEQSGNVSVGEVKDALEYLEENLSYVRTKPRGPSEYFRVRGQPANVRNRERGDE</sequence>
<name>A0ABD5NBU2_9EURY</name>
<gene>
    <name evidence="2" type="ORF">ACFOKC_02575</name>
</gene>
<evidence type="ECO:0000313" key="3">
    <source>
        <dbReference type="Proteomes" id="UP001595660"/>
    </source>
</evidence>
<keyword evidence="3" id="KW-1185">Reference proteome</keyword>
<dbReference type="AlphaFoldDB" id="A0ABD5NBU2"/>
<evidence type="ECO:0000313" key="2">
    <source>
        <dbReference type="EMBL" id="MFC3476602.1"/>
    </source>
</evidence>
<comment type="caution">
    <text evidence="2">The sequence shown here is derived from an EMBL/GenBank/DDBJ whole genome shotgun (WGS) entry which is preliminary data.</text>
</comment>
<organism evidence="2 3">
    <name type="scientific">Halobacterium litoreum</name>
    <dbReference type="NCBI Taxonomy" id="2039234"/>
    <lineage>
        <taxon>Archaea</taxon>
        <taxon>Methanobacteriati</taxon>
        <taxon>Methanobacteriota</taxon>
        <taxon>Stenosarchaea group</taxon>
        <taxon>Halobacteria</taxon>
        <taxon>Halobacteriales</taxon>
        <taxon>Halobacteriaceae</taxon>
        <taxon>Halobacterium</taxon>
    </lineage>
</organism>
<proteinExistence type="predicted"/>
<dbReference type="GeneID" id="69117485"/>
<dbReference type="EMBL" id="JBHRWN010000002">
    <property type="protein sequence ID" value="MFC3476602.1"/>
    <property type="molecule type" value="Genomic_DNA"/>
</dbReference>
<dbReference type="Proteomes" id="UP001595660">
    <property type="component" value="Unassembled WGS sequence"/>
</dbReference>
<feature type="region of interest" description="Disordered" evidence="1">
    <location>
        <begin position="158"/>
        <end position="181"/>
    </location>
</feature>